<dbReference type="SUPFAM" id="SSF51395">
    <property type="entry name" value="FMN-linked oxidoreductases"/>
    <property type="match status" value="1"/>
</dbReference>
<protein>
    <submittedName>
        <fullName evidence="5">Alpha-hydroxy-acid oxidizing protein</fullName>
    </submittedName>
</protein>
<dbReference type="RefSeq" id="WP_207417084.1">
    <property type="nucleotide sequence ID" value="NZ_CP061177.1"/>
</dbReference>
<dbReference type="Pfam" id="PF01070">
    <property type="entry name" value="FMN_dh"/>
    <property type="match status" value="1"/>
</dbReference>
<dbReference type="InterPro" id="IPR000262">
    <property type="entry name" value="FMN-dep_DH"/>
</dbReference>
<dbReference type="EMBL" id="JACTNG010000004">
    <property type="protein sequence ID" value="MBO1079308.1"/>
    <property type="molecule type" value="Genomic_DNA"/>
</dbReference>
<dbReference type="Proteomes" id="UP001518989">
    <property type="component" value="Unassembled WGS sequence"/>
</dbReference>
<proteinExistence type="inferred from homology"/>
<gene>
    <name evidence="5" type="ORF">IAI61_09715</name>
</gene>
<evidence type="ECO:0000256" key="3">
    <source>
        <dbReference type="ARBA" id="ARBA00024042"/>
    </source>
</evidence>
<evidence type="ECO:0000313" key="5">
    <source>
        <dbReference type="EMBL" id="MBO1079308.1"/>
    </source>
</evidence>
<dbReference type="InterPro" id="IPR013785">
    <property type="entry name" value="Aldolase_TIM"/>
</dbReference>
<keyword evidence="2" id="KW-0560">Oxidoreductase</keyword>
<dbReference type="PROSITE" id="PS51349">
    <property type="entry name" value="FMN_HYDROXY_ACID_DH_2"/>
    <property type="match status" value="1"/>
</dbReference>
<sequence length="411" mass="44589">MELTEGNATPASAKPPVRQVPRRMRHILSLDDLEKAARRHLPRPIYGYVAGAAEDSLTRTDNRQVFAEYRFVTRVLRNVSGRSQATELFGHTYAMPFGIAPMGISALIAYRGDLQLARAARQLDIPMIMSGSSLIRLEEVFDANPGMWFQAYLPGEPDRIAALVDRVARAGVGTLVLTVDTAVLANRENNIRSGFSTPLRPSLRLAWDGMVRPDWTMNTFLRTLWRPGMPHFENSYATRGAPIMSGAVMRDFGRKDHLDWGHVGQIRRQWKGRLVIKGILHPRDVLLAREAGADGVILSNHGGRQLDGAVSPMRTLPAAVEAAGGIPVMMDCGIRRGADVLKAMALGAAFVFVGRPFIYAAALAGAEGVAHAANLLGAEVMRDLGLLGVSSPSGIGEDQVVRLQAGSMRSG</sequence>
<dbReference type="InterPro" id="IPR008259">
    <property type="entry name" value="FMN_hydac_DH_AS"/>
</dbReference>
<dbReference type="PANTHER" id="PTHR10578">
    <property type="entry name" value="S -2-HYDROXY-ACID OXIDASE-RELATED"/>
    <property type="match status" value="1"/>
</dbReference>
<organism evidence="5 6">
    <name type="scientific">Roseomonas haemaphysalidis</name>
    <dbReference type="NCBI Taxonomy" id="2768162"/>
    <lineage>
        <taxon>Bacteria</taxon>
        <taxon>Pseudomonadati</taxon>
        <taxon>Pseudomonadota</taxon>
        <taxon>Alphaproteobacteria</taxon>
        <taxon>Acetobacterales</taxon>
        <taxon>Roseomonadaceae</taxon>
        <taxon>Roseomonas</taxon>
    </lineage>
</organism>
<evidence type="ECO:0000259" key="4">
    <source>
        <dbReference type="PROSITE" id="PS51349"/>
    </source>
</evidence>
<comment type="caution">
    <text evidence="5">The sequence shown here is derived from an EMBL/GenBank/DDBJ whole genome shotgun (WGS) entry which is preliminary data.</text>
</comment>
<evidence type="ECO:0000256" key="2">
    <source>
        <dbReference type="ARBA" id="ARBA00023002"/>
    </source>
</evidence>
<keyword evidence="6" id="KW-1185">Reference proteome</keyword>
<comment type="similarity">
    <text evidence="3">Belongs to the FMN-dependent alpha-hydroxy acid dehydrogenase family.</text>
</comment>
<name>A0ABS3KRT6_9PROT</name>
<comment type="cofactor">
    <cofactor evidence="1">
        <name>FMN</name>
        <dbReference type="ChEBI" id="CHEBI:58210"/>
    </cofactor>
</comment>
<dbReference type="PROSITE" id="PS00557">
    <property type="entry name" value="FMN_HYDROXY_ACID_DH_1"/>
    <property type="match status" value="1"/>
</dbReference>
<accession>A0ABS3KRT6</accession>
<dbReference type="InterPro" id="IPR012133">
    <property type="entry name" value="Alpha-hydoxy_acid_DH_FMN"/>
</dbReference>
<dbReference type="InterPro" id="IPR037396">
    <property type="entry name" value="FMN_HAD"/>
</dbReference>
<dbReference type="PIRSF" id="PIRSF000138">
    <property type="entry name" value="Al-hdrx_acd_dh"/>
    <property type="match status" value="1"/>
</dbReference>
<evidence type="ECO:0000313" key="6">
    <source>
        <dbReference type="Proteomes" id="UP001518989"/>
    </source>
</evidence>
<dbReference type="PANTHER" id="PTHR10578:SF143">
    <property type="entry name" value="FMN-DEPENDENT ALPHA-HYDROXY ACID DEHYDROGENASE PB1A11.03"/>
    <property type="match status" value="1"/>
</dbReference>
<reference evidence="5 6" key="1">
    <citation type="submission" date="2020-09" db="EMBL/GenBank/DDBJ databases">
        <title>Roseomonas.</title>
        <authorList>
            <person name="Zhu W."/>
        </authorList>
    </citation>
    <scope>NUCLEOTIDE SEQUENCE [LARGE SCALE GENOMIC DNA]</scope>
    <source>
        <strain evidence="5 6">573</strain>
    </source>
</reference>
<dbReference type="CDD" id="cd02809">
    <property type="entry name" value="alpha_hydroxyacid_oxid_FMN"/>
    <property type="match status" value="1"/>
</dbReference>
<feature type="domain" description="FMN hydroxy acid dehydrogenase" evidence="4">
    <location>
        <begin position="22"/>
        <end position="405"/>
    </location>
</feature>
<dbReference type="Gene3D" id="3.20.20.70">
    <property type="entry name" value="Aldolase class I"/>
    <property type="match status" value="1"/>
</dbReference>
<evidence type="ECO:0000256" key="1">
    <source>
        <dbReference type="ARBA" id="ARBA00001917"/>
    </source>
</evidence>